<dbReference type="InterPro" id="IPR058637">
    <property type="entry name" value="YknX-like_C"/>
</dbReference>
<dbReference type="STRING" id="679200.HMPREF9333_00711"/>
<dbReference type="RefSeq" id="WP_005539884.1">
    <property type="nucleotide sequence ID" value="NZ_JH378830.1"/>
</dbReference>
<sequence>MEKKKALKGSLNKKIKFIAAVLLIILAAAVYVVKNGNKGVEVEVYTVENSAVNDVYKESGVVKSGDKYHIIAKTSGSINEVLVSENTPVKAGDVLVRIDTRDLQYQKDLKNSSIEANMAKKEESDVNKVMATAPIEYINTLRQNVASAEAALNAARNDYQAKQALFDSGAVSNLELEASKSSYESSNAAYESANTRLSQSSTYLESLKKEGLTEKDINKKFYESTQKQLDAAIAADQTSIEQLDRQIADCEVKAEYDGVVLSVAAKDISMVSAGQELAVISTDAHGQYKVETDVLTDVIPYLNVGDPAEIEFDMRGTKKTVSGKISEIYDFANEEKSALGLKEYRVKVLVALDENTSDDIIKDGYGVNVKFNLYNNENVAAVPIGAVFKYDEKDYVFKIVDKKAVMSPVNIDYKSGTQAVISSGLDVGDVVITNSDNEDLEDGVRVRIKKS</sequence>
<dbReference type="EMBL" id="ACZL01000012">
    <property type="protein sequence ID" value="EHI56181.1"/>
    <property type="molecule type" value="Genomic_DNA"/>
</dbReference>
<reference evidence="3 4" key="1">
    <citation type="submission" date="2011-08" db="EMBL/GenBank/DDBJ databases">
        <title>The Genome Sequence of Johnsonella ignava ATCC 51276.</title>
        <authorList>
            <consortium name="The Broad Institute Genome Sequencing Platform"/>
            <person name="Earl A."/>
            <person name="Ward D."/>
            <person name="Feldgarden M."/>
            <person name="Gevers D."/>
            <person name="Izard J."/>
            <person name="Blanton J.M."/>
            <person name="Baranova O.V."/>
            <person name="Dewhirst F.E."/>
            <person name="Young S.K."/>
            <person name="Zeng Q."/>
            <person name="Gargeya S."/>
            <person name="Fitzgerald M."/>
            <person name="Haas B."/>
            <person name="Abouelleil A."/>
            <person name="Alvarado L."/>
            <person name="Arachchi H.M."/>
            <person name="Berlin A."/>
            <person name="Brown A."/>
            <person name="Chapman S.B."/>
            <person name="Chen Z."/>
            <person name="Dunbar C."/>
            <person name="Freedman E."/>
            <person name="Gearin G."/>
            <person name="Gellesch M."/>
            <person name="Goldberg J."/>
            <person name="Griggs A."/>
            <person name="Gujja S."/>
            <person name="Heiman D."/>
            <person name="Howarth C."/>
            <person name="Larson L."/>
            <person name="Lui A."/>
            <person name="MacDonald P.J.P."/>
            <person name="Montmayeur A."/>
            <person name="Murphy C."/>
            <person name="Neiman D."/>
            <person name="Pearson M."/>
            <person name="Priest M."/>
            <person name="Roberts A."/>
            <person name="Saif S."/>
            <person name="Shea T."/>
            <person name="Shenoy N."/>
            <person name="Sisk P."/>
            <person name="Stolte C."/>
            <person name="Sykes S."/>
            <person name="Wortman J."/>
            <person name="Nusbaum C."/>
            <person name="Birren B."/>
        </authorList>
    </citation>
    <scope>NUCLEOTIDE SEQUENCE [LARGE SCALE GENOMIC DNA]</scope>
    <source>
        <strain evidence="3 4">ATCC 51276</strain>
    </source>
</reference>
<evidence type="ECO:0000313" key="4">
    <source>
        <dbReference type="Proteomes" id="UP000003011"/>
    </source>
</evidence>
<protein>
    <recommendedName>
        <fullName evidence="2">YknX-like C-terminal permuted SH3-like domain-containing protein</fullName>
    </recommendedName>
</protein>
<dbReference type="GO" id="GO:0015562">
    <property type="term" value="F:efflux transmembrane transporter activity"/>
    <property type="evidence" value="ECO:0007669"/>
    <property type="project" value="TreeGrafter"/>
</dbReference>
<dbReference type="Gene3D" id="2.40.420.20">
    <property type="match status" value="1"/>
</dbReference>
<dbReference type="OrthoDB" id="2015187at2"/>
<comment type="caution">
    <text evidence="3">The sequence shown here is derived from an EMBL/GenBank/DDBJ whole genome shotgun (WGS) entry which is preliminary data.</text>
</comment>
<dbReference type="PANTHER" id="PTHR30469">
    <property type="entry name" value="MULTIDRUG RESISTANCE PROTEIN MDTA"/>
    <property type="match status" value="1"/>
</dbReference>
<dbReference type="Gene3D" id="2.40.30.170">
    <property type="match status" value="1"/>
</dbReference>
<dbReference type="PANTHER" id="PTHR30469:SF15">
    <property type="entry name" value="HLYD FAMILY OF SECRETION PROTEINS"/>
    <property type="match status" value="1"/>
</dbReference>
<organism evidence="3 4">
    <name type="scientific">Johnsonella ignava ATCC 51276</name>
    <dbReference type="NCBI Taxonomy" id="679200"/>
    <lineage>
        <taxon>Bacteria</taxon>
        <taxon>Bacillati</taxon>
        <taxon>Bacillota</taxon>
        <taxon>Clostridia</taxon>
        <taxon>Lachnospirales</taxon>
        <taxon>Lachnospiraceae</taxon>
        <taxon>Johnsonella</taxon>
    </lineage>
</organism>
<dbReference type="AlphaFoldDB" id="G5GGM1"/>
<evidence type="ECO:0000313" key="3">
    <source>
        <dbReference type="EMBL" id="EHI56181.1"/>
    </source>
</evidence>
<keyword evidence="1" id="KW-0175">Coiled coil</keyword>
<evidence type="ECO:0000259" key="2">
    <source>
        <dbReference type="Pfam" id="PF25989"/>
    </source>
</evidence>
<dbReference type="Gene3D" id="2.40.50.100">
    <property type="match status" value="1"/>
</dbReference>
<dbReference type="Proteomes" id="UP000003011">
    <property type="component" value="Unassembled WGS sequence"/>
</dbReference>
<name>G5GGM1_9FIRM</name>
<dbReference type="Gene3D" id="1.10.287.470">
    <property type="entry name" value="Helix hairpin bin"/>
    <property type="match status" value="1"/>
</dbReference>
<dbReference type="HOGENOM" id="CLU_018816_14_5_9"/>
<proteinExistence type="predicted"/>
<feature type="coiled-coil region" evidence="1">
    <location>
        <begin position="138"/>
        <end position="165"/>
    </location>
</feature>
<feature type="domain" description="YknX-like C-terminal permuted SH3-like" evidence="2">
    <location>
        <begin position="380"/>
        <end position="447"/>
    </location>
</feature>
<gene>
    <name evidence="3" type="ORF">HMPREF9333_00711</name>
</gene>
<accession>G5GGM1</accession>
<keyword evidence="4" id="KW-1185">Reference proteome</keyword>
<dbReference type="GO" id="GO:1990281">
    <property type="term" value="C:efflux pump complex"/>
    <property type="evidence" value="ECO:0007669"/>
    <property type="project" value="TreeGrafter"/>
</dbReference>
<dbReference type="eggNOG" id="COG0845">
    <property type="taxonomic scope" value="Bacteria"/>
</dbReference>
<evidence type="ECO:0000256" key="1">
    <source>
        <dbReference type="SAM" id="Coils"/>
    </source>
</evidence>
<dbReference type="Pfam" id="PF25989">
    <property type="entry name" value="YknX_C"/>
    <property type="match status" value="1"/>
</dbReference>